<feature type="domain" description="Major facilitator superfamily (MFS) profile" evidence="6">
    <location>
        <begin position="1"/>
        <end position="385"/>
    </location>
</feature>
<feature type="transmembrane region" description="Helical" evidence="5">
    <location>
        <begin position="274"/>
        <end position="291"/>
    </location>
</feature>
<dbReference type="PANTHER" id="PTHR23526:SF4">
    <property type="entry name" value="INTEGRAL MEMBRANE TRANSPORT PROTEIN"/>
    <property type="match status" value="1"/>
</dbReference>
<dbReference type="InterPro" id="IPR052528">
    <property type="entry name" value="Sugar_transport-like"/>
</dbReference>
<dbReference type="GO" id="GO:0005886">
    <property type="term" value="C:plasma membrane"/>
    <property type="evidence" value="ECO:0007669"/>
    <property type="project" value="UniProtKB-SubCell"/>
</dbReference>
<dbReference type="InterPro" id="IPR011701">
    <property type="entry name" value="MFS"/>
</dbReference>
<evidence type="ECO:0000256" key="3">
    <source>
        <dbReference type="ARBA" id="ARBA00022989"/>
    </source>
</evidence>
<protein>
    <submittedName>
        <fullName evidence="7">MFS family permease</fullName>
    </submittedName>
</protein>
<evidence type="ECO:0000259" key="6">
    <source>
        <dbReference type="PROSITE" id="PS50850"/>
    </source>
</evidence>
<keyword evidence="3 5" id="KW-1133">Transmembrane helix</keyword>
<dbReference type="InterPro" id="IPR036259">
    <property type="entry name" value="MFS_trans_sf"/>
</dbReference>
<evidence type="ECO:0000313" key="7">
    <source>
        <dbReference type="EMBL" id="MBB5783627.1"/>
    </source>
</evidence>
<dbReference type="SUPFAM" id="SSF103473">
    <property type="entry name" value="MFS general substrate transporter"/>
    <property type="match status" value="1"/>
</dbReference>
<organism evidence="7 8">
    <name type="scientific">Nonomuraea jabiensis</name>
    <dbReference type="NCBI Taxonomy" id="882448"/>
    <lineage>
        <taxon>Bacteria</taxon>
        <taxon>Bacillati</taxon>
        <taxon>Actinomycetota</taxon>
        <taxon>Actinomycetes</taxon>
        <taxon>Streptosporangiales</taxon>
        <taxon>Streptosporangiaceae</taxon>
        <taxon>Nonomuraea</taxon>
    </lineage>
</organism>
<dbReference type="Pfam" id="PF07690">
    <property type="entry name" value="MFS_1"/>
    <property type="match status" value="1"/>
</dbReference>
<gene>
    <name evidence="7" type="ORF">HD596_010383</name>
</gene>
<dbReference type="AlphaFoldDB" id="A0A7W9LH67"/>
<feature type="transmembrane region" description="Helical" evidence="5">
    <location>
        <begin position="242"/>
        <end position="262"/>
    </location>
</feature>
<feature type="transmembrane region" description="Helical" evidence="5">
    <location>
        <begin position="166"/>
        <end position="185"/>
    </location>
</feature>
<dbReference type="PROSITE" id="PS50850">
    <property type="entry name" value="MFS"/>
    <property type="match status" value="1"/>
</dbReference>
<accession>A0A7W9LH67</accession>
<feature type="transmembrane region" description="Helical" evidence="5">
    <location>
        <begin position="342"/>
        <end position="375"/>
    </location>
</feature>
<keyword evidence="2 5" id="KW-0812">Transmembrane</keyword>
<feature type="transmembrane region" description="Helical" evidence="5">
    <location>
        <begin position="73"/>
        <end position="92"/>
    </location>
</feature>
<feature type="transmembrane region" description="Helical" evidence="5">
    <location>
        <begin position="40"/>
        <end position="61"/>
    </location>
</feature>
<feature type="transmembrane region" description="Helical" evidence="5">
    <location>
        <begin position="297"/>
        <end position="321"/>
    </location>
</feature>
<evidence type="ECO:0000256" key="4">
    <source>
        <dbReference type="ARBA" id="ARBA00023136"/>
    </source>
</evidence>
<dbReference type="GO" id="GO:0022857">
    <property type="term" value="F:transmembrane transporter activity"/>
    <property type="evidence" value="ECO:0007669"/>
    <property type="project" value="InterPro"/>
</dbReference>
<dbReference type="Proteomes" id="UP000579153">
    <property type="component" value="Unassembled WGS sequence"/>
</dbReference>
<dbReference type="EMBL" id="JACHMB010000001">
    <property type="protein sequence ID" value="MBB5783627.1"/>
    <property type="molecule type" value="Genomic_DNA"/>
</dbReference>
<feature type="transmembrane region" description="Helical" evidence="5">
    <location>
        <begin position="133"/>
        <end position="154"/>
    </location>
</feature>
<name>A0A7W9LH67_9ACTN</name>
<dbReference type="Gene3D" id="1.20.1250.20">
    <property type="entry name" value="MFS general substrate transporter like domains"/>
    <property type="match status" value="2"/>
</dbReference>
<feature type="transmembrane region" description="Helical" evidence="5">
    <location>
        <begin position="98"/>
        <end position="121"/>
    </location>
</feature>
<keyword evidence="4 5" id="KW-0472">Membrane</keyword>
<keyword evidence="8" id="KW-1185">Reference proteome</keyword>
<dbReference type="InterPro" id="IPR020846">
    <property type="entry name" value="MFS_dom"/>
</dbReference>
<proteinExistence type="predicted"/>
<dbReference type="RefSeq" id="WP_185076641.1">
    <property type="nucleotide sequence ID" value="NZ_JACHMB010000001.1"/>
</dbReference>
<dbReference type="PANTHER" id="PTHR23526">
    <property type="entry name" value="INTEGRAL MEMBRANE TRANSPORT PROTEIN-RELATED"/>
    <property type="match status" value="1"/>
</dbReference>
<reference evidence="7 8" key="1">
    <citation type="submission" date="2020-08" db="EMBL/GenBank/DDBJ databases">
        <title>Sequencing the genomes of 1000 actinobacteria strains.</title>
        <authorList>
            <person name="Klenk H.-P."/>
        </authorList>
    </citation>
    <scope>NUCLEOTIDE SEQUENCE [LARGE SCALE GENOMIC DNA]</scope>
    <source>
        <strain evidence="7 8">DSM 45507</strain>
    </source>
</reference>
<feature type="transmembrane region" description="Helical" evidence="5">
    <location>
        <begin position="206"/>
        <end position="230"/>
    </location>
</feature>
<evidence type="ECO:0000256" key="5">
    <source>
        <dbReference type="SAM" id="Phobius"/>
    </source>
</evidence>
<comment type="subcellular location">
    <subcellularLocation>
        <location evidence="1">Cell membrane</location>
        <topology evidence="1">Multi-pass membrane protein</topology>
    </subcellularLocation>
</comment>
<evidence type="ECO:0000256" key="2">
    <source>
        <dbReference type="ARBA" id="ARBA00022692"/>
    </source>
</evidence>
<comment type="caution">
    <text evidence="7">The sequence shown here is derived from an EMBL/GenBank/DDBJ whole genome shotgun (WGS) entry which is preliminary data.</text>
</comment>
<sequence length="385" mass="38999">MPDAWHRHAVLLAHSTGTQVITFVLRPTMSYRAIELDVPAAWLGVLGASFAIAPLLLALPAGHAADRYGERRMAVAGALLLTASAVAFTAFGHTVPGLVAAGILLGTGHLGSVIAQQALVANTTEHGRHDTAFGHYTFAASLGQAAGPLMISLLGGDGSIPDTGRIFAWSCGLGVLLLGLSALLPRSGAAARTRAESGGLRSLLRLPGLAHALVTSCVVLSAVDITLAYLPALGTEQGLTASAVGLLLTVRGVASMASRFFLGHLARLVGRRRLLVGSTLAAAVAMLVTPVPMPLWALAALLLVAGFGLGVGQPLTMSWLAESAPAGMRGRAMSLRLVGNRTGQLVIPGAAGLVAAGLGAGGVLLVTALSLGWAGVAARRLPVDP</sequence>
<evidence type="ECO:0000256" key="1">
    <source>
        <dbReference type="ARBA" id="ARBA00004651"/>
    </source>
</evidence>
<evidence type="ECO:0000313" key="8">
    <source>
        <dbReference type="Proteomes" id="UP000579153"/>
    </source>
</evidence>